<dbReference type="GO" id="GO:0046872">
    <property type="term" value="F:metal ion binding"/>
    <property type="evidence" value="ECO:0007669"/>
    <property type="project" value="UniProtKB-KW"/>
</dbReference>
<dbReference type="GO" id="GO:0070192">
    <property type="term" value="P:chromosome organization involved in meiotic cell cycle"/>
    <property type="evidence" value="ECO:0007669"/>
    <property type="project" value="TreeGrafter"/>
</dbReference>
<dbReference type="Pfam" id="PF13476">
    <property type="entry name" value="AAA_23"/>
    <property type="match status" value="1"/>
</dbReference>
<feature type="compositionally biased region" description="Basic and acidic residues" evidence="16">
    <location>
        <begin position="940"/>
        <end position="959"/>
    </location>
</feature>
<dbReference type="NCBIfam" id="TIGR00606">
    <property type="entry name" value="rad50"/>
    <property type="match status" value="1"/>
</dbReference>
<evidence type="ECO:0000256" key="15">
    <source>
        <dbReference type="SAM" id="Coils"/>
    </source>
</evidence>
<feature type="coiled-coil region" evidence="15">
    <location>
        <begin position="593"/>
        <end position="641"/>
    </location>
</feature>
<evidence type="ECO:0000256" key="10">
    <source>
        <dbReference type="ARBA" id="ARBA00022833"/>
    </source>
</evidence>
<feature type="coiled-coil region" evidence="15">
    <location>
        <begin position="997"/>
        <end position="1061"/>
    </location>
</feature>
<feature type="domain" description="Rad50/SbcC-type AAA" evidence="17">
    <location>
        <begin position="18"/>
        <end position="231"/>
    </location>
</feature>
<evidence type="ECO:0000256" key="2">
    <source>
        <dbReference type="ARBA" id="ARBA00004123"/>
    </source>
</evidence>
<dbReference type="Gene3D" id="3.40.50.300">
    <property type="entry name" value="P-loop containing nucleotide triphosphate hydrolases"/>
    <property type="match status" value="2"/>
</dbReference>
<comment type="subcellular location">
    <subcellularLocation>
        <location evidence="3">Chromosome</location>
    </subcellularLocation>
    <subcellularLocation>
        <location evidence="2">Nucleus</location>
    </subcellularLocation>
</comment>
<evidence type="ECO:0000256" key="1">
    <source>
        <dbReference type="ARBA" id="ARBA00001947"/>
    </source>
</evidence>
<organism evidence="18 19">
    <name type="scientific">Lachnellula suecica</name>
    <dbReference type="NCBI Taxonomy" id="602035"/>
    <lineage>
        <taxon>Eukaryota</taxon>
        <taxon>Fungi</taxon>
        <taxon>Dikarya</taxon>
        <taxon>Ascomycota</taxon>
        <taxon>Pezizomycotina</taxon>
        <taxon>Leotiomycetes</taxon>
        <taxon>Helotiales</taxon>
        <taxon>Lachnaceae</taxon>
        <taxon>Lachnellula</taxon>
    </lineage>
</organism>
<dbReference type="FunFam" id="3.40.50.300:FF:000947">
    <property type="entry name" value="DNA repair protein RAD50"/>
    <property type="match status" value="1"/>
</dbReference>
<dbReference type="GO" id="GO:0000722">
    <property type="term" value="P:telomere maintenance via recombination"/>
    <property type="evidence" value="ECO:0007669"/>
    <property type="project" value="TreeGrafter"/>
</dbReference>
<keyword evidence="10" id="KW-0862">Zinc</keyword>
<evidence type="ECO:0000256" key="3">
    <source>
        <dbReference type="ARBA" id="ARBA00004286"/>
    </source>
</evidence>
<evidence type="ECO:0000313" key="18">
    <source>
        <dbReference type="EMBL" id="TVY64197.1"/>
    </source>
</evidence>
<feature type="coiled-coil region" evidence="15">
    <location>
        <begin position="417"/>
        <end position="451"/>
    </location>
</feature>
<feature type="non-terminal residue" evidence="18">
    <location>
        <position position="1"/>
    </location>
</feature>
<keyword evidence="19" id="KW-1185">Reference proteome</keyword>
<evidence type="ECO:0000256" key="13">
    <source>
        <dbReference type="ARBA" id="ARBA00023242"/>
    </source>
</evidence>
<evidence type="ECO:0000256" key="9">
    <source>
        <dbReference type="ARBA" id="ARBA00022801"/>
    </source>
</evidence>
<feature type="coiled-coil region" evidence="15">
    <location>
        <begin position="723"/>
        <end position="808"/>
    </location>
</feature>
<comment type="similarity">
    <text evidence="4">Belongs to the SMC family. RAD50 subfamily.</text>
</comment>
<dbReference type="GO" id="GO:0043047">
    <property type="term" value="F:single-stranded telomeric DNA binding"/>
    <property type="evidence" value="ECO:0007669"/>
    <property type="project" value="TreeGrafter"/>
</dbReference>
<dbReference type="FunFam" id="3.40.50.300:FF:001195">
    <property type="entry name" value="DNA repair protein rad50"/>
    <property type="match status" value="1"/>
</dbReference>
<dbReference type="GO" id="GO:0030870">
    <property type="term" value="C:Mre11 complex"/>
    <property type="evidence" value="ECO:0007669"/>
    <property type="project" value="InterPro"/>
</dbReference>
<dbReference type="PANTHER" id="PTHR18867">
    <property type="entry name" value="RAD50"/>
    <property type="match status" value="1"/>
</dbReference>
<dbReference type="GO" id="GO:0003691">
    <property type="term" value="F:double-stranded telomeric DNA binding"/>
    <property type="evidence" value="ECO:0007669"/>
    <property type="project" value="TreeGrafter"/>
</dbReference>
<evidence type="ECO:0000256" key="7">
    <source>
        <dbReference type="ARBA" id="ARBA00022723"/>
    </source>
</evidence>
<reference evidence="18 19" key="1">
    <citation type="submission" date="2018-05" db="EMBL/GenBank/DDBJ databases">
        <title>Genome sequencing and assembly of the regulated plant pathogen Lachnellula willkommii and related sister species for the development of diagnostic species identification markers.</title>
        <authorList>
            <person name="Giroux E."/>
            <person name="Bilodeau G."/>
        </authorList>
    </citation>
    <scope>NUCLEOTIDE SEQUENCE [LARGE SCALE GENOMIC DNA]</scope>
    <source>
        <strain evidence="18 19">CBS 268.59</strain>
    </source>
</reference>
<evidence type="ECO:0000256" key="12">
    <source>
        <dbReference type="ARBA" id="ARBA00023204"/>
    </source>
</evidence>
<proteinExistence type="inferred from homology"/>
<keyword evidence="7" id="KW-0479">Metal-binding</keyword>
<dbReference type="InterPro" id="IPR027417">
    <property type="entry name" value="P-loop_NTPase"/>
</dbReference>
<keyword evidence="6" id="KW-0158">Chromosome</keyword>
<feature type="coiled-coil region" evidence="15">
    <location>
        <begin position="200"/>
        <end position="373"/>
    </location>
</feature>
<dbReference type="GO" id="GO:0051880">
    <property type="term" value="F:G-quadruplex DNA binding"/>
    <property type="evidence" value="ECO:0007669"/>
    <property type="project" value="TreeGrafter"/>
</dbReference>
<dbReference type="InterPro" id="IPR038729">
    <property type="entry name" value="Rad50/SbcC_AAA"/>
</dbReference>
<evidence type="ECO:0000256" key="16">
    <source>
        <dbReference type="SAM" id="MobiDB-lite"/>
    </source>
</evidence>
<feature type="coiled-coil region" evidence="15">
    <location>
        <begin position="483"/>
        <end position="510"/>
    </location>
</feature>
<dbReference type="PANTHER" id="PTHR18867:SF12">
    <property type="entry name" value="DNA REPAIR PROTEIN RAD50"/>
    <property type="match status" value="1"/>
</dbReference>
<dbReference type="GO" id="GO:0016887">
    <property type="term" value="F:ATP hydrolysis activity"/>
    <property type="evidence" value="ECO:0007669"/>
    <property type="project" value="InterPro"/>
</dbReference>
<dbReference type="Pfam" id="PF13558">
    <property type="entry name" value="SbcC_Walker_B"/>
    <property type="match status" value="1"/>
</dbReference>
<protein>
    <recommendedName>
        <fullName evidence="5">DNA repair protein RAD50</fullName>
    </recommendedName>
</protein>
<dbReference type="OrthoDB" id="18797at2759"/>
<keyword evidence="9" id="KW-0378">Hydrolase</keyword>
<accession>A0A8T9C1P2</accession>
<dbReference type="InterPro" id="IPR004584">
    <property type="entry name" value="Rad50_eukaryotes"/>
</dbReference>
<evidence type="ECO:0000256" key="11">
    <source>
        <dbReference type="ARBA" id="ARBA00023054"/>
    </source>
</evidence>
<dbReference type="GO" id="GO:0007004">
    <property type="term" value="P:telomere maintenance via telomerase"/>
    <property type="evidence" value="ECO:0007669"/>
    <property type="project" value="TreeGrafter"/>
</dbReference>
<comment type="caution">
    <text evidence="18">The sequence shown here is derived from an EMBL/GenBank/DDBJ whole genome shotgun (WGS) entry which is preliminary data.</text>
</comment>
<evidence type="ECO:0000256" key="5">
    <source>
        <dbReference type="ARBA" id="ARBA00017893"/>
    </source>
</evidence>
<comment type="catalytic activity">
    <reaction evidence="14">
        <text>ATP + H2O = ADP + phosphate + H(+)</text>
        <dbReference type="Rhea" id="RHEA:13065"/>
        <dbReference type="ChEBI" id="CHEBI:15377"/>
        <dbReference type="ChEBI" id="CHEBI:15378"/>
        <dbReference type="ChEBI" id="CHEBI:30616"/>
        <dbReference type="ChEBI" id="CHEBI:43474"/>
        <dbReference type="ChEBI" id="CHEBI:456216"/>
    </reaction>
</comment>
<keyword evidence="11 15" id="KW-0175">Coiled coil</keyword>
<evidence type="ECO:0000256" key="8">
    <source>
        <dbReference type="ARBA" id="ARBA00022763"/>
    </source>
</evidence>
<name>A0A8T9C1P2_9HELO</name>
<evidence type="ECO:0000256" key="6">
    <source>
        <dbReference type="ARBA" id="ARBA00022454"/>
    </source>
</evidence>
<comment type="cofactor">
    <cofactor evidence="1">
        <name>Zn(2+)</name>
        <dbReference type="ChEBI" id="CHEBI:29105"/>
    </cofactor>
</comment>
<dbReference type="EMBL" id="QGMK01001818">
    <property type="protein sequence ID" value="TVY64197.1"/>
    <property type="molecule type" value="Genomic_DNA"/>
</dbReference>
<evidence type="ECO:0000259" key="17">
    <source>
        <dbReference type="Pfam" id="PF13476"/>
    </source>
</evidence>
<dbReference type="GO" id="GO:0006302">
    <property type="term" value="P:double-strand break repair"/>
    <property type="evidence" value="ECO:0007669"/>
    <property type="project" value="InterPro"/>
</dbReference>
<evidence type="ECO:0000256" key="4">
    <source>
        <dbReference type="ARBA" id="ARBA00009439"/>
    </source>
</evidence>
<dbReference type="Proteomes" id="UP000469558">
    <property type="component" value="Unassembled WGS sequence"/>
</dbReference>
<keyword evidence="8" id="KW-0227">DNA damage</keyword>
<keyword evidence="13" id="KW-0539">Nucleus</keyword>
<evidence type="ECO:0000313" key="19">
    <source>
        <dbReference type="Proteomes" id="UP000469558"/>
    </source>
</evidence>
<keyword evidence="12" id="KW-0234">DNA repair</keyword>
<evidence type="ECO:0000256" key="14">
    <source>
        <dbReference type="ARBA" id="ARBA00049360"/>
    </source>
</evidence>
<feature type="region of interest" description="Disordered" evidence="16">
    <location>
        <begin position="938"/>
        <end position="959"/>
    </location>
</feature>
<dbReference type="GO" id="GO:0000794">
    <property type="term" value="C:condensed nuclear chromosome"/>
    <property type="evidence" value="ECO:0007669"/>
    <property type="project" value="TreeGrafter"/>
</dbReference>
<gene>
    <name evidence="18" type="primary">RAD50</name>
    <name evidence="18" type="ORF">LSUE1_G008215</name>
</gene>
<dbReference type="SUPFAM" id="SSF52540">
    <property type="entry name" value="P-loop containing nucleoside triphosphate hydrolases"/>
    <property type="match status" value="2"/>
</dbReference>
<sequence>ADPSRPDTDRSTTASIDKLRITGIRSFDNTRAEVIHFQTPLTLIVGYNGSGKTSIIECLKYATTGESPPNSKNGGFVHDPKLCGEKEVMAQVKLQCKDMQGNKVVITRSLKSSVTSKGTVSTNALDNNLMFVKNGIRESISNKKATLDEAVFTYLGVSSAILEYVIFCHQEDSMWPMNEPTALKKKFDEIFDASAYIRAIVNLKDLRKAKNANLKSLEQTAATEKINKEKADRALKKSAALEKEIYALKASLDEITAEIEAAAADKVSKRNEAKKASTASAQLQAKTTQANFLESNITELKSYLEELQESDEWLENTLTQYAERLAQYEQQELEYTTHYSQLQNSLKGFLQQLSQKQAEKGQHKAEKETYERNVERRAQMVKQAASRHAMRGFEGDLEADQIQDFVSRIAKASKHKDRELERIRKTTNDELQQAQATINDLKQRQASETQAKVYARQTISKNDKEFGEKQQQMKAISMDEGGKAALQTSRNDLEERLQRMTAEYDSAAWDSNIMKEKSRLSDLREESTRLFNELSQNTKQSSARAQLDLAKRSAKEQQSSLDTLKATHNGEFMSLVGADWRTDTLDREFHTVMDHKARDVANAKKEHELVKEEYNKIDFKLNASREDLKKKKEAMRKCEDAVRASILQDGETPLSSIDDYPTELKSIQDDRNEVQKFFNGADYVSDFWESCVGYLHKYNGCKVCARPFANEKEKSSLLQKLQKKLATQAKAEYEEKLEDLDACLRKANEARSHYDTYKTLSAEVPRLESEFKKLETAKASALAGLEEHDSLLNEAESAKRDVDTLSETVRAISQCISNIAKHEGEVTRLSSQSILSGSSRSTDEIREQSSTCDEQIRALETKIGKISGNKEQATTAKNDLEKEVEGISRQLQSADHMLERKHALSSRIEELRESSNQLRDDIRRADAELNLLAPQLDKATAQHEKVQQRGRSKENEIQKDKNALSDTVNQLTIVEDSINTYIEEGGPGKLASCQRAIKNIEQEQSLVQSEVAEVTQKANDMKKLRSESDKIKRNMQDNIKYRGLLRDLKLADSEIAELKKRSIREDWEQLERDADKADRFHQNLLGKRGPIAGQIVAKNGELEGYAIEWETDYRHAEKNFREAQIRATTTKAAVEDIAKCTKAVDNAIMRYHSVKMEEINAFAGDLWQKTYQGTDIDTILIRSESDDSTSTTAVRTNHKYRVVMVKQDTEMDMRGRCSAGQKVLACIIIRLALAECFGVNCGVIALDEPTTNLDQDNIKALATSLHDIIQARKHQANFQLIVITHDEEFLKAMNCSEFTEYYYRVSRDEKQKSMIEQQSITEFF</sequence>
<dbReference type="Gene3D" id="1.10.287.1490">
    <property type="match status" value="1"/>
</dbReference>